<evidence type="ECO:0000313" key="1">
    <source>
        <dbReference type="EMBL" id="KAJ3529726.1"/>
    </source>
</evidence>
<dbReference type="EMBL" id="JANHOG010001925">
    <property type="protein sequence ID" value="KAJ3529726.1"/>
    <property type="molecule type" value="Genomic_DNA"/>
</dbReference>
<evidence type="ECO:0000313" key="2">
    <source>
        <dbReference type="Proteomes" id="UP001148662"/>
    </source>
</evidence>
<dbReference type="Proteomes" id="UP001148662">
    <property type="component" value="Unassembled WGS sequence"/>
</dbReference>
<protein>
    <submittedName>
        <fullName evidence="1">Uncharacterized protein</fullName>
    </submittedName>
</protein>
<gene>
    <name evidence="1" type="ORF">NM688_g7812</name>
</gene>
<keyword evidence="2" id="KW-1185">Reference proteome</keyword>
<name>A0ACC1S1C8_9APHY</name>
<sequence length="332" mass="36922">MADPRPANEHLLELPGGAVLAYAEAGNPASPDVVMFFHGVFGVGSIKRIAPIFEDNNAHFINPTLPGWGESSPVPADAAYHTYLYEAVTHLITSIHPDTEHLRLYLAGGSFGTVVAQILYGAPYDQFPLGRHIAGLLLLAPFSPPHAHKQFSQCLTWPNYLMIGTPARFVPFNLVARLGRWMLKSKVDTREHAEGFIREFAFTKMTPEEQEACERWKAAKGIEDGDEVKELADGVYRSVRNTWEGFMTVPSVFQSGWGGYSPADLDEQHSKPVLIVITHRDWETKKMGEWLGSQLKNAHVRYEEGGHVASMFVMDDIWSDFMTRVAAQAPSA</sequence>
<proteinExistence type="predicted"/>
<comment type="caution">
    <text evidence="1">The sequence shown here is derived from an EMBL/GenBank/DDBJ whole genome shotgun (WGS) entry which is preliminary data.</text>
</comment>
<accession>A0ACC1S1C8</accession>
<organism evidence="1 2">
    <name type="scientific">Phlebia brevispora</name>
    <dbReference type="NCBI Taxonomy" id="194682"/>
    <lineage>
        <taxon>Eukaryota</taxon>
        <taxon>Fungi</taxon>
        <taxon>Dikarya</taxon>
        <taxon>Basidiomycota</taxon>
        <taxon>Agaricomycotina</taxon>
        <taxon>Agaricomycetes</taxon>
        <taxon>Polyporales</taxon>
        <taxon>Meruliaceae</taxon>
        <taxon>Phlebia</taxon>
    </lineage>
</organism>
<reference evidence="1" key="1">
    <citation type="submission" date="2022-07" db="EMBL/GenBank/DDBJ databases">
        <title>Genome Sequence of Phlebia brevispora.</title>
        <authorList>
            <person name="Buettner E."/>
        </authorList>
    </citation>
    <scope>NUCLEOTIDE SEQUENCE</scope>
    <source>
        <strain evidence="1">MPL23</strain>
    </source>
</reference>